<dbReference type="AlphaFoldDB" id="A0A6G0T1P8"/>
<gene>
    <name evidence="3" type="ORF">AGLY_015367</name>
</gene>
<keyword evidence="2" id="KW-1133">Transmembrane helix</keyword>
<proteinExistence type="predicted"/>
<feature type="transmembrane region" description="Helical" evidence="2">
    <location>
        <begin position="53"/>
        <end position="72"/>
    </location>
</feature>
<sequence length="231" mass="27000">MCARARAPACASVSLSAGRRRDDDVRAAVQHDDDDDDDDDRDRRRPDGDYCYYYYYYYYYYLFIAITIRAGYTRPCERKKKTLPIAVGHRRSCVFFVFIFPPFTVIHNSDRFGICLFILINNIVVNTHTPFSPTRTYRSSFFPLRRRLKRVFDFPKDLCSRQHSTYRDTTSRCTYIYSSNRLMVTAMSGTNSGHYTPIISSSQLSSADCCSVTSQPYRLIFFLFRSFLKAV</sequence>
<evidence type="ECO:0000313" key="3">
    <source>
        <dbReference type="EMBL" id="KAE9524328.1"/>
    </source>
</evidence>
<keyword evidence="2" id="KW-0812">Transmembrane</keyword>
<organism evidence="3 4">
    <name type="scientific">Aphis glycines</name>
    <name type="common">Soybean aphid</name>
    <dbReference type="NCBI Taxonomy" id="307491"/>
    <lineage>
        <taxon>Eukaryota</taxon>
        <taxon>Metazoa</taxon>
        <taxon>Ecdysozoa</taxon>
        <taxon>Arthropoda</taxon>
        <taxon>Hexapoda</taxon>
        <taxon>Insecta</taxon>
        <taxon>Pterygota</taxon>
        <taxon>Neoptera</taxon>
        <taxon>Paraneoptera</taxon>
        <taxon>Hemiptera</taxon>
        <taxon>Sternorrhyncha</taxon>
        <taxon>Aphidomorpha</taxon>
        <taxon>Aphidoidea</taxon>
        <taxon>Aphididae</taxon>
        <taxon>Aphidini</taxon>
        <taxon>Aphis</taxon>
        <taxon>Aphis</taxon>
    </lineage>
</organism>
<dbReference type="Proteomes" id="UP000475862">
    <property type="component" value="Unassembled WGS sequence"/>
</dbReference>
<name>A0A6G0T1P8_APHGL</name>
<keyword evidence="2" id="KW-0472">Membrane</keyword>
<evidence type="ECO:0000256" key="1">
    <source>
        <dbReference type="SAM" id="MobiDB-lite"/>
    </source>
</evidence>
<dbReference type="EMBL" id="VYZN01000070">
    <property type="protein sequence ID" value="KAE9524328.1"/>
    <property type="molecule type" value="Genomic_DNA"/>
</dbReference>
<keyword evidence="4" id="KW-1185">Reference proteome</keyword>
<feature type="compositionally biased region" description="Basic and acidic residues" evidence="1">
    <location>
        <begin position="20"/>
        <end position="31"/>
    </location>
</feature>
<evidence type="ECO:0000256" key="2">
    <source>
        <dbReference type="SAM" id="Phobius"/>
    </source>
</evidence>
<reference evidence="3 4" key="1">
    <citation type="submission" date="2019-08" db="EMBL/GenBank/DDBJ databases">
        <title>The genome of the soybean aphid Biotype 1, its phylome, world population structure and adaptation to the North American continent.</title>
        <authorList>
            <person name="Giordano R."/>
            <person name="Donthu R.K."/>
            <person name="Hernandez A.G."/>
            <person name="Wright C.L."/>
            <person name="Zimin A.V."/>
        </authorList>
    </citation>
    <scope>NUCLEOTIDE SEQUENCE [LARGE SCALE GENOMIC DNA]</scope>
    <source>
        <tissue evidence="3">Whole aphids</tissue>
    </source>
</reference>
<comment type="caution">
    <text evidence="3">The sequence shown here is derived from an EMBL/GenBank/DDBJ whole genome shotgun (WGS) entry which is preliminary data.</text>
</comment>
<evidence type="ECO:0000313" key="4">
    <source>
        <dbReference type="Proteomes" id="UP000475862"/>
    </source>
</evidence>
<protein>
    <submittedName>
        <fullName evidence="3">Uncharacterized protein</fullName>
    </submittedName>
</protein>
<accession>A0A6G0T1P8</accession>
<feature type="region of interest" description="Disordered" evidence="1">
    <location>
        <begin position="20"/>
        <end position="43"/>
    </location>
</feature>